<dbReference type="EMBL" id="HADY01012943">
    <property type="protein sequence ID" value="SBP51428.1"/>
    <property type="molecule type" value="Transcribed_RNA"/>
</dbReference>
<evidence type="ECO:0000313" key="2">
    <source>
        <dbReference type="EMBL" id="SBP51428.1"/>
    </source>
</evidence>
<evidence type="ECO:0000256" key="1">
    <source>
        <dbReference type="SAM" id="MobiDB-lite"/>
    </source>
</evidence>
<accession>A0A1A8A9S1</accession>
<proteinExistence type="predicted"/>
<protein>
    <submittedName>
        <fullName evidence="2">Uncharacterized protein</fullName>
    </submittedName>
</protein>
<sequence>MCLRWCVWLMMLDPLRNQQHHLNSNYNSSDHDYYCVSLCSPAVPLSTTHPAPSATPPGKLGSFSRKKHSSPPCTHFLTGM</sequence>
<reference evidence="2" key="2">
    <citation type="submission" date="2016-06" db="EMBL/GenBank/DDBJ databases">
        <title>The genome of a short-lived fish provides insights into sex chromosome evolution and the genetic control of aging.</title>
        <authorList>
            <person name="Reichwald K."/>
            <person name="Felder M."/>
            <person name="Petzold A."/>
            <person name="Koch P."/>
            <person name="Groth M."/>
            <person name="Platzer M."/>
        </authorList>
    </citation>
    <scope>NUCLEOTIDE SEQUENCE</scope>
    <source>
        <tissue evidence="2">Brain</tissue>
    </source>
</reference>
<gene>
    <name evidence="2" type="primary">Nfu_g_1_012442</name>
</gene>
<reference evidence="2" key="1">
    <citation type="submission" date="2016-05" db="EMBL/GenBank/DDBJ databases">
        <authorList>
            <person name="Lavstsen T."/>
            <person name="Jespersen J.S."/>
        </authorList>
    </citation>
    <scope>NUCLEOTIDE SEQUENCE</scope>
    <source>
        <tissue evidence="2">Brain</tissue>
    </source>
</reference>
<organism evidence="2">
    <name type="scientific">Nothobranchius furzeri</name>
    <name type="common">Turquoise killifish</name>
    <dbReference type="NCBI Taxonomy" id="105023"/>
    <lineage>
        <taxon>Eukaryota</taxon>
        <taxon>Metazoa</taxon>
        <taxon>Chordata</taxon>
        <taxon>Craniata</taxon>
        <taxon>Vertebrata</taxon>
        <taxon>Euteleostomi</taxon>
        <taxon>Actinopterygii</taxon>
        <taxon>Neopterygii</taxon>
        <taxon>Teleostei</taxon>
        <taxon>Neoteleostei</taxon>
        <taxon>Acanthomorphata</taxon>
        <taxon>Ovalentaria</taxon>
        <taxon>Atherinomorphae</taxon>
        <taxon>Cyprinodontiformes</taxon>
        <taxon>Nothobranchiidae</taxon>
        <taxon>Nothobranchius</taxon>
    </lineage>
</organism>
<name>A0A1A8A9S1_NOTFU</name>
<dbReference type="AlphaFoldDB" id="A0A1A8A9S1"/>
<feature type="region of interest" description="Disordered" evidence="1">
    <location>
        <begin position="48"/>
        <end position="80"/>
    </location>
</feature>